<sequence length="273" mass="31574">MVFEKILNALDTIYQMAQYYNQTTSPQHHEQTTSKDWLLLLYNRIHRLDTLIRRSQYKTQVAAVLLRIDKDVPNPYNSSESVLENGPDLDLDDNNNLKPEYSMTCFVYRIVNFNIYISRLIEIAKISRFKDLFHADPEIRCCPEMMKNVNVKPQHIVNKLPKATTIVASTVNKGTKVPVHAELKIFVALLQEAFKGKTPYWLIGVSELLCVGCYTLMNEAFSRILQRYPHTLLSPLTIPGSHGRIHPWTAPDLSFATEPLDFNMEREIRRHAK</sequence>
<dbReference type="OrthoDB" id="3062956at2759"/>
<accession>A0A9P6ECF3</accession>
<keyword evidence="2" id="KW-1185">Reference proteome</keyword>
<proteinExistence type="predicted"/>
<dbReference type="AlphaFoldDB" id="A0A9P6ECF3"/>
<comment type="caution">
    <text evidence="1">The sequence shown here is derived from an EMBL/GenBank/DDBJ whole genome shotgun (WGS) entry which is preliminary data.</text>
</comment>
<evidence type="ECO:0000313" key="1">
    <source>
        <dbReference type="EMBL" id="KAF9526348.1"/>
    </source>
</evidence>
<protein>
    <submittedName>
        <fullName evidence="1">Uncharacterized protein</fullName>
    </submittedName>
</protein>
<dbReference type="InterPro" id="IPR027796">
    <property type="entry name" value="OTT_1508_deam-like"/>
</dbReference>
<dbReference type="Proteomes" id="UP000807306">
    <property type="component" value="Unassembled WGS sequence"/>
</dbReference>
<dbReference type="Pfam" id="PF14441">
    <property type="entry name" value="OTT_1508_deam"/>
    <property type="match status" value="1"/>
</dbReference>
<reference evidence="1" key="1">
    <citation type="submission" date="2020-11" db="EMBL/GenBank/DDBJ databases">
        <authorList>
            <consortium name="DOE Joint Genome Institute"/>
            <person name="Ahrendt S."/>
            <person name="Riley R."/>
            <person name="Andreopoulos W."/>
            <person name="Labutti K."/>
            <person name="Pangilinan J."/>
            <person name="Ruiz-Duenas F.J."/>
            <person name="Barrasa J.M."/>
            <person name="Sanchez-Garcia M."/>
            <person name="Camarero S."/>
            <person name="Miyauchi S."/>
            <person name="Serrano A."/>
            <person name="Linde D."/>
            <person name="Babiker R."/>
            <person name="Drula E."/>
            <person name="Ayuso-Fernandez I."/>
            <person name="Pacheco R."/>
            <person name="Padilla G."/>
            <person name="Ferreira P."/>
            <person name="Barriuso J."/>
            <person name="Kellner H."/>
            <person name="Castanera R."/>
            <person name="Alfaro M."/>
            <person name="Ramirez L."/>
            <person name="Pisabarro A.G."/>
            <person name="Kuo A."/>
            <person name="Tritt A."/>
            <person name="Lipzen A."/>
            <person name="He G."/>
            <person name="Yan M."/>
            <person name="Ng V."/>
            <person name="Cullen D."/>
            <person name="Martin F."/>
            <person name="Rosso M.-N."/>
            <person name="Henrissat B."/>
            <person name="Hibbett D."/>
            <person name="Martinez A.T."/>
            <person name="Grigoriev I.V."/>
        </authorList>
    </citation>
    <scope>NUCLEOTIDE SEQUENCE</scope>
    <source>
        <strain evidence="1">CBS 506.95</strain>
    </source>
</reference>
<gene>
    <name evidence="1" type="ORF">CPB83DRAFT_908456</name>
</gene>
<evidence type="ECO:0000313" key="2">
    <source>
        <dbReference type="Proteomes" id="UP000807306"/>
    </source>
</evidence>
<name>A0A9P6ECF3_9AGAR</name>
<organism evidence="1 2">
    <name type="scientific">Crepidotus variabilis</name>
    <dbReference type="NCBI Taxonomy" id="179855"/>
    <lineage>
        <taxon>Eukaryota</taxon>
        <taxon>Fungi</taxon>
        <taxon>Dikarya</taxon>
        <taxon>Basidiomycota</taxon>
        <taxon>Agaricomycotina</taxon>
        <taxon>Agaricomycetes</taxon>
        <taxon>Agaricomycetidae</taxon>
        <taxon>Agaricales</taxon>
        <taxon>Agaricineae</taxon>
        <taxon>Crepidotaceae</taxon>
        <taxon>Crepidotus</taxon>
    </lineage>
</organism>
<dbReference type="EMBL" id="MU157872">
    <property type="protein sequence ID" value="KAF9526348.1"/>
    <property type="molecule type" value="Genomic_DNA"/>
</dbReference>